<feature type="domain" description="Nudix hydrolase" evidence="4">
    <location>
        <begin position="39"/>
        <end position="169"/>
    </location>
</feature>
<reference evidence="5 6" key="1">
    <citation type="submission" date="2020-06" db="EMBL/GenBank/DDBJ databases">
        <title>NJ-3-1, isolated from saline soil.</title>
        <authorList>
            <person name="Cui H.L."/>
            <person name="Shi X."/>
        </authorList>
    </citation>
    <scope>NUCLEOTIDE SEQUENCE [LARGE SCALE GENOMIC DNA]</scope>
    <source>
        <strain evidence="5 6">NJ-3-1</strain>
    </source>
</reference>
<feature type="domain" description="FPG-type" evidence="3">
    <location>
        <begin position="1"/>
        <end position="34"/>
    </location>
</feature>
<dbReference type="GeneID" id="56038858"/>
<keyword evidence="2" id="KW-0479">Metal-binding</keyword>
<dbReference type="InterPro" id="IPR000086">
    <property type="entry name" value="NUDIX_hydrolase_dom"/>
</dbReference>
<dbReference type="GO" id="GO:0006284">
    <property type="term" value="P:base-excision repair"/>
    <property type="evidence" value="ECO:0007669"/>
    <property type="project" value="InterPro"/>
</dbReference>
<dbReference type="CDD" id="cd02883">
    <property type="entry name" value="NUDIX_Hydrolase"/>
    <property type="match status" value="1"/>
</dbReference>
<dbReference type="EMBL" id="CP058579">
    <property type="protein sequence ID" value="QLG63028.1"/>
    <property type="molecule type" value="Genomic_DNA"/>
</dbReference>
<evidence type="ECO:0000256" key="2">
    <source>
        <dbReference type="PROSITE-ProRule" id="PRU00391"/>
    </source>
</evidence>
<evidence type="ECO:0000259" key="3">
    <source>
        <dbReference type="PROSITE" id="PS51066"/>
    </source>
</evidence>
<dbReference type="AlphaFoldDB" id="A0A7D5LC46"/>
<accession>A0A7D5LC46</accession>
<dbReference type="PROSITE" id="PS00893">
    <property type="entry name" value="NUDIX_BOX"/>
    <property type="match status" value="1"/>
</dbReference>
<dbReference type="SUPFAM" id="SSF55811">
    <property type="entry name" value="Nudix"/>
    <property type="match status" value="1"/>
</dbReference>
<evidence type="ECO:0000259" key="4">
    <source>
        <dbReference type="PROSITE" id="PS51462"/>
    </source>
</evidence>
<evidence type="ECO:0000313" key="6">
    <source>
        <dbReference type="Proteomes" id="UP000509626"/>
    </source>
</evidence>
<organism evidence="5 6">
    <name type="scientific">Halorarum salinum</name>
    <dbReference type="NCBI Taxonomy" id="2743089"/>
    <lineage>
        <taxon>Archaea</taxon>
        <taxon>Methanobacteriati</taxon>
        <taxon>Methanobacteriota</taxon>
        <taxon>Stenosarchaea group</taxon>
        <taxon>Halobacteria</taxon>
        <taxon>Halobacteriales</taxon>
        <taxon>Haloferacaceae</taxon>
        <taxon>Halorarum</taxon>
    </lineage>
</organism>
<evidence type="ECO:0000313" key="5">
    <source>
        <dbReference type="EMBL" id="QLG63028.1"/>
    </source>
</evidence>
<dbReference type="PROSITE" id="PS51462">
    <property type="entry name" value="NUDIX"/>
    <property type="match status" value="1"/>
</dbReference>
<keyword evidence="2" id="KW-0862">Zinc</keyword>
<dbReference type="PANTHER" id="PTHR43222:SF2">
    <property type="entry name" value="NUDIX HYDROLASE 23, CHLOROPLASTIC"/>
    <property type="match status" value="1"/>
</dbReference>
<keyword evidence="1" id="KW-0378">Hydrolase</keyword>
<evidence type="ECO:0000256" key="1">
    <source>
        <dbReference type="ARBA" id="ARBA00022801"/>
    </source>
</evidence>
<dbReference type="GO" id="GO:0003906">
    <property type="term" value="F:DNA-(apurinic or apyrimidinic site) endonuclease activity"/>
    <property type="evidence" value="ECO:0007669"/>
    <property type="project" value="InterPro"/>
</dbReference>
<gene>
    <name evidence="5" type="ORF">HUG12_15325</name>
</gene>
<dbReference type="OrthoDB" id="40462at2157"/>
<dbReference type="RefSeq" id="WP_179269613.1">
    <property type="nucleotide sequence ID" value="NZ_CP058579.1"/>
</dbReference>
<dbReference type="Pfam" id="PF00293">
    <property type="entry name" value="NUDIX"/>
    <property type="match status" value="1"/>
</dbReference>
<keyword evidence="2" id="KW-0863">Zinc-finger</keyword>
<dbReference type="GO" id="GO:0008270">
    <property type="term" value="F:zinc ion binding"/>
    <property type="evidence" value="ECO:0007669"/>
    <property type="project" value="UniProtKB-KW"/>
</dbReference>
<dbReference type="InterPro" id="IPR015797">
    <property type="entry name" value="NUDIX_hydrolase-like_dom_sf"/>
</dbReference>
<dbReference type="Proteomes" id="UP000509626">
    <property type="component" value="Chromosome"/>
</dbReference>
<protein>
    <submittedName>
        <fullName evidence="5">NUDIX domain-containing protein</fullName>
    </submittedName>
</protein>
<dbReference type="GO" id="GO:0016799">
    <property type="term" value="F:hydrolase activity, hydrolyzing N-glycosyl compounds"/>
    <property type="evidence" value="ECO:0007669"/>
    <property type="project" value="InterPro"/>
</dbReference>
<dbReference type="Gene3D" id="3.90.79.10">
    <property type="entry name" value="Nucleoside Triphosphate Pyrophosphohydrolase"/>
    <property type="match status" value="1"/>
</dbReference>
<dbReference type="PANTHER" id="PTHR43222">
    <property type="entry name" value="NUDIX HYDROLASE 23"/>
    <property type="match status" value="1"/>
</dbReference>
<dbReference type="PROSITE" id="PS51066">
    <property type="entry name" value="ZF_FPG_2"/>
    <property type="match status" value="1"/>
</dbReference>
<name>A0A7D5LC46_9EURY</name>
<dbReference type="InterPro" id="IPR000214">
    <property type="entry name" value="Znf_DNA_glyclase/AP_lyase"/>
</dbReference>
<sequence>MITVPGEHCPICGTELGRVEVENRSRRYCPNCDRVVWENSRPVAGVLVVDGDRVLMVERATEPNFGTWGVPGGNIEHDEPPAVGAARELAEEAGVRVDPADLELFRADHVERGRRAVVAIRYVVDRAETAGEPIPGAEVSDARFDAPDRFLESEAGVAPLDDDALREASGRFD</sequence>
<dbReference type="InterPro" id="IPR020084">
    <property type="entry name" value="NUDIX_hydrolase_CS"/>
</dbReference>
<proteinExistence type="predicted"/>
<dbReference type="KEGG" id="halu:HUG12_15325"/>
<keyword evidence="6" id="KW-1185">Reference proteome</keyword>